<gene>
    <name evidence="2" type="ORF">E9229_001115</name>
</gene>
<dbReference type="GO" id="GO:0004803">
    <property type="term" value="F:transposase activity"/>
    <property type="evidence" value="ECO:0007669"/>
    <property type="project" value="InterPro"/>
</dbReference>
<evidence type="ECO:0000313" key="2">
    <source>
        <dbReference type="EMBL" id="MBB2994924.1"/>
    </source>
</evidence>
<dbReference type="InterPro" id="IPR047650">
    <property type="entry name" value="Transpos_IS110"/>
</dbReference>
<dbReference type="Proteomes" id="UP000523000">
    <property type="component" value="Unassembled WGS sequence"/>
</dbReference>
<proteinExistence type="predicted"/>
<dbReference type="GO" id="GO:0003677">
    <property type="term" value="F:DNA binding"/>
    <property type="evidence" value="ECO:0007669"/>
    <property type="project" value="InterPro"/>
</dbReference>
<dbReference type="PANTHER" id="PTHR33055:SF3">
    <property type="entry name" value="PUTATIVE TRANSPOSASE FOR IS117-RELATED"/>
    <property type="match status" value="1"/>
</dbReference>
<name>A0A839QJL0_9MICC</name>
<accession>A0A839QJL0</accession>
<feature type="domain" description="Transposase IS116/IS110/IS902 C-terminal" evidence="1">
    <location>
        <begin position="47"/>
        <end position="129"/>
    </location>
</feature>
<dbReference type="Pfam" id="PF02371">
    <property type="entry name" value="Transposase_20"/>
    <property type="match status" value="1"/>
</dbReference>
<evidence type="ECO:0000259" key="1">
    <source>
        <dbReference type="Pfam" id="PF02371"/>
    </source>
</evidence>
<comment type="caution">
    <text evidence="2">The sequence shown here is derived from an EMBL/GenBank/DDBJ whole genome shotgun (WGS) entry which is preliminary data.</text>
</comment>
<reference evidence="2 3" key="1">
    <citation type="submission" date="2020-08" db="EMBL/GenBank/DDBJ databases">
        <title>Sequencing the genomes of 1000 actinobacteria strains.</title>
        <authorList>
            <person name="Klenk H.-P."/>
        </authorList>
    </citation>
    <scope>NUCLEOTIDE SEQUENCE [LARGE SCALE GENOMIC DNA]</scope>
    <source>
        <strain evidence="2 3">DSM 22826</strain>
    </source>
</reference>
<sequence>MVVSGTQGTGIVLPELARTLAQTRAARDAVLVRVEELVKDHPLHVMLSSRPGVGLRTEARILTEIVGKDFDTPGHLASYAGLIPVTWRSATSIPGDHSSRKGNKILKRALFLSAFASLNCEDPTSRAYYDRKRAEGKKHNQALIALARRRCNELCAMLRDGTIYGAPEALAA</sequence>
<dbReference type="InterPro" id="IPR003346">
    <property type="entry name" value="Transposase_20"/>
</dbReference>
<dbReference type="PANTHER" id="PTHR33055">
    <property type="entry name" value="TRANSPOSASE FOR INSERTION SEQUENCE ELEMENT IS1111A"/>
    <property type="match status" value="1"/>
</dbReference>
<dbReference type="EMBL" id="JACHVS010000001">
    <property type="protein sequence ID" value="MBB2994924.1"/>
    <property type="molecule type" value="Genomic_DNA"/>
</dbReference>
<evidence type="ECO:0000313" key="3">
    <source>
        <dbReference type="Proteomes" id="UP000523000"/>
    </source>
</evidence>
<protein>
    <submittedName>
        <fullName evidence="2">Transposase</fullName>
    </submittedName>
</protein>
<dbReference type="GO" id="GO:0006313">
    <property type="term" value="P:DNA transposition"/>
    <property type="evidence" value="ECO:0007669"/>
    <property type="project" value="InterPro"/>
</dbReference>
<keyword evidence="3" id="KW-1185">Reference proteome</keyword>
<dbReference type="AlphaFoldDB" id="A0A839QJL0"/>
<organism evidence="2 3">
    <name type="scientific">Paeniglutamicibacter cryotolerans</name>
    <dbReference type="NCBI Taxonomy" id="670079"/>
    <lineage>
        <taxon>Bacteria</taxon>
        <taxon>Bacillati</taxon>
        <taxon>Actinomycetota</taxon>
        <taxon>Actinomycetes</taxon>
        <taxon>Micrococcales</taxon>
        <taxon>Micrococcaceae</taxon>
        <taxon>Paeniglutamicibacter</taxon>
    </lineage>
</organism>